<dbReference type="GO" id="GO:0045454">
    <property type="term" value="P:cell redox homeostasis"/>
    <property type="evidence" value="ECO:0007669"/>
    <property type="project" value="TreeGrafter"/>
</dbReference>
<evidence type="ECO:0000313" key="4">
    <source>
        <dbReference type="Proteomes" id="UP000054937"/>
    </source>
</evidence>
<dbReference type="Pfam" id="PF00085">
    <property type="entry name" value="Thioredoxin"/>
    <property type="match status" value="1"/>
</dbReference>
<gene>
    <name evidence="3" type="ORF">PPERSA_06354</name>
</gene>
<protein>
    <submittedName>
        <fullName evidence="3">Thioredoxin-like fold</fullName>
    </submittedName>
</protein>
<evidence type="ECO:0000256" key="1">
    <source>
        <dbReference type="ARBA" id="ARBA00008987"/>
    </source>
</evidence>
<name>A0A0V0QIN2_PSEPJ</name>
<dbReference type="PANTHER" id="PTHR43601">
    <property type="entry name" value="THIOREDOXIN, MITOCHONDRIAL"/>
    <property type="match status" value="1"/>
</dbReference>
<accession>A0A0V0QIN2</accession>
<dbReference type="PROSITE" id="PS00194">
    <property type="entry name" value="THIOREDOXIN_1"/>
    <property type="match status" value="1"/>
</dbReference>
<comment type="caution">
    <text evidence="3">The sequence shown here is derived from an EMBL/GenBank/DDBJ whole genome shotgun (WGS) entry which is preliminary data.</text>
</comment>
<comment type="similarity">
    <text evidence="1">Belongs to the thioredoxin family.</text>
</comment>
<dbReference type="EMBL" id="LDAU01000157">
    <property type="protein sequence ID" value="KRX02159.1"/>
    <property type="molecule type" value="Genomic_DNA"/>
</dbReference>
<proteinExistence type="inferred from homology"/>
<dbReference type="PANTHER" id="PTHR43601:SF3">
    <property type="entry name" value="THIOREDOXIN, MITOCHONDRIAL"/>
    <property type="match status" value="1"/>
</dbReference>
<dbReference type="AlphaFoldDB" id="A0A0V0QIN2"/>
<organism evidence="3 4">
    <name type="scientific">Pseudocohnilembus persalinus</name>
    <name type="common">Ciliate</name>
    <dbReference type="NCBI Taxonomy" id="266149"/>
    <lineage>
        <taxon>Eukaryota</taxon>
        <taxon>Sar</taxon>
        <taxon>Alveolata</taxon>
        <taxon>Ciliophora</taxon>
        <taxon>Intramacronucleata</taxon>
        <taxon>Oligohymenophorea</taxon>
        <taxon>Scuticociliatia</taxon>
        <taxon>Philasterida</taxon>
        <taxon>Pseudocohnilembidae</taxon>
        <taxon>Pseudocohnilembus</taxon>
    </lineage>
</organism>
<dbReference type="InParanoid" id="A0A0V0QIN2"/>
<keyword evidence="4" id="KW-1185">Reference proteome</keyword>
<dbReference type="Gene3D" id="3.40.30.10">
    <property type="entry name" value="Glutaredoxin"/>
    <property type="match status" value="1"/>
</dbReference>
<dbReference type="SUPFAM" id="SSF52833">
    <property type="entry name" value="Thioredoxin-like"/>
    <property type="match status" value="1"/>
</dbReference>
<feature type="domain" description="Thioredoxin" evidence="2">
    <location>
        <begin position="1"/>
        <end position="105"/>
    </location>
</feature>
<dbReference type="InterPro" id="IPR013766">
    <property type="entry name" value="Thioredoxin_domain"/>
</dbReference>
<evidence type="ECO:0000259" key="2">
    <source>
        <dbReference type="PROSITE" id="PS51352"/>
    </source>
</evidence>
<dbReference type="InterPro" id="IPR036249">
    <property type="entry name" value="Thioredoxin-like_sf"/>
</dbReference>
<reference evidence="3 4" key="1">
    <citation type="journal article" date="2015" name="Sci. Rep.">
        <title>Genome of the facultative scuticociliatosis pathogen Pseudocohnilembus persalinus provides insight into its virulence through horizontal gene transfer.</title>
        <authorList>
            <person name="Xiong J."/>
            <person name="Wang G."/>
            <person name="Cheng J."/>
            <person name="Tian M."/>
            <person name="Pan X."/>
            <person name="Warren A."/>
            <person name="Jiang C."/>
            <person name="Yuan D."/>
            <person name="Miao W."/>
        </authorList>
    </citation>
    <scope>NUCLEOTIDE SEQUENCE [LARGE SCALE GENOMIC DNA]</scope>
    <source>
        <strain evidence="3">36N120E</strain>
    </source>
</reference>
<dbReference type="OMA" id="EICEKHV"/>
<dbReference type="OrthoDB" id="2121326at2759"/>
<sequence>MSRQLNILGSAGLDRLIQKQKAVIVKFTADWCGPCKTLKTHLDQEVSKGNGWIVAVVNVDESENKEICEKHVLQGVPQLHLYIDGKEVDRLNLEKLKEFVQKASAKY</sequence>
<evidence type="ECO:0000313" key="3">
    <source>
        <dbReference type="EMBL" id="KRX02159.1"/>
    </source>
</evidence>
<dbReference type="CDD" id="cd02947">
    <property type="entry name" value="TRX_family"/>
    <property type="match status" value="1"/>
</dbReference>
<dbReference type="InterPro" id="IPR017937">
    <property type="entry name" value="Thioredoxin_CS"/>
</dbReference>
<dbReference type="PROSITE" id="PS51352">
    <property type="entry name" value="THIOREDOXIN_2"/>
    <property type="match status" value="1"/>
</dbReference>
<dbReference type="Proteomes" id="UP000054937">
    <property type="component" value="Unassembled WGS sequence"/>
</dbReference>